<evidence type="ECO:0000256" key="6">
    <source>
        <dbReference type="SAM" id="Phobius"/>
    </source>
</evidence>
<dbReference type="RefSeq" id="WP_200688099.1">
    <property type="nucleotide sequence ID" value="NZ_JAEPRQ010000007.1"/>
</dbReference>
<dbReference type="PANTHER" id="PTHR21716">
    <property type="entry name" value="TRANSMEMBRANE PROTEIN"/>
    <property type="match status" value="1"/>
</dbReference>
<evidence type="ECO:0000256" key="2">
    <source>
        <dbReference type="ARBA" id="ARBA00009773"/>
    </source>
</evidence>
<comment type="subcellular location">
    <subcellularLocation>
        <location evidence="1">Membrane</location>
        <topology evidence="1">Multi-pass membrane protein</topology>
    </subcellularLocation>
</comment>
<comment type="similarity">
    <text evidence="2">Belongs to the autoinducer-2 exporter (AI-2E) (TC 2.A.86) family.</text>
</comment>
<name>A0A934W0W7_9RHOB</name>
<dbReference type="InterPro" id="IPR002549">
    <property type="entry name" value="AI-2E-like"/>
</dbReference>
<dbReference type="GO" id="GO:0016020">
    <property type="term" value="C:membrane"/>
    <property type="evidence" value="ECO:0007669"/>
    <property type="project" value="UniProtKB-SubCell"/>
</dbReference>
<keyword evidence="4 6" id="KW-1133">Transmembrane helix</keyword>
<evidence type="ECO:0000256" key="1">
    <source>
        <dbReference type="ARBA" id="ARBA00004141"/>
    </source>
</evidence>
<dbReference type="Proteomes" id="UP000640485">
    <property type="component" value="Unassembled WGS sequence"/>
</dbReference>
<evidence type="ECO:0000313" key="7">
    <source>
        <dbReference type="EMBL" id="MBK4217380.1"/>
    </source>
</evidence>
<keyword evidence="3 6" id="KW-0812">Transmembrane</keyword>
<comment type="caution">
    <text evidence="7">The sequence shown here is derived from an EMBL/GenBank/DDBJ whole genome shotgun (WGS) entry which is preliminary data.</text>
</comment>
<feature type="transmembrane region" description="Helical" evidence="6">
    <location>
        <begin position="81"/>
        <end position="107"/>
    </location>
</feature>
<keyword evidence="8" id="KW-1185">Reference proteome</keyword>
<feature type="transmembrane region" description="Helical" evidence="6">
    <location>
        <begin position="180"/>
        <end position="199"/>
    </location>
</feature>
<evidence type="ECO:0000256" key="5">
    <source>
        <dbReference type="ARBA" id="ARBA00023136"/>
    </source>
</evidence>
<sequence>MQNQEGTGRVERPEPVPRTPYGRLPLISDISAARWLLVFVIGAAIYFFHGFLVPVLAAMIIAFASWPLFRWVQENTSIGRLGAASLFVLVIVMFLVVPISMAMIFAFEELRNWIGWAFEVNALGAATPEWLAELPRIGDWIDEQWMKFVGRPGAIAEFVQLTSGNTIASIYRSIFAAGNIAFHLLLNLLFMLIALFVFYKDGDKITAQIDLVGARILPLRWERLSRVVPLTISSTVTGMTLIALGEGVILGIAYWIAGVPSPVLLGIITGFMALIPGGAPLSFTLVSLYLVASGSPLNGVLLFMWGAIELFIVDKTIRPVLVGGPVKLPFLPTFFGLVGGVKTMGIVGLFVGPVLMALLVAMWREWLREIREHPRMPRQ</sequence>
<feature type="transmembrane region" description="Helical" evidence="6">
    <location>
        <begin position="297"/>
        <end position="313"/>
    </location>
</feature>
<feature type="transmembrane region" description="Helical" evidence="6">
    <location>
        <begin position="333"/>
        <end position="361"/>
    </location>
</feature>
<feature type="transmembrane region" description="Helical" evidence="6">
    <location>
        <begin position="36"/>
        <end position="69"/>
    </location>
</feature>
<reference evidence="7" key="1">
    <citation type="submission" date="2021-01" db="EMBL/GenBank/DDBJ databases">
        <title>Paracoccus amoyensis sp. nov., isolated from the surface seawater along the coast of Xiamen Island, China.</title>
        <authorList>
            <person name="Lyu L."/>
        </authorList>
    </citation>
    <scope>NUCLEOTIDE SEQUENCE</scope>
    <source>
        <strain evidence="7">MJ17</strain>
    </source>
</reference>
<dbReference type="EMBL" id="JAEPRQ010000007">
    <property type="protein sequence ID" value="MBK4217380.1"/>
    <property type="molecule type" value="Genomic_DNA"/>
</dbReference>
<feature type="transmembrane region" description="Helical" evidence="6">
    <location>
        <begin position="227"/>
        <end position="257"/>
    </location>
</feature>
<organism evidence="7 8">
    <name type="scientific">Paracoccus caeni</name>
    <dbReference type="NCBI Taxonomy" id="657651"/>
    <lineage>
        <taxon>Bacteria</taxon>
        <taxon>Pseudomonadati</taxon>
        <taxon>Pseudomonadota</taxon>
        <taxon>Alphaproteobacteria</taxon>
        <taxon>Rhodobacterales</taxon>
        <taxon>Paracoccaceae</taxon>
        <taxon>Paracoccus</taxon>
    </lineage>
</organism>
<keyword evidence="5 6" id="KW-0472">Membrane</keyword>
<dbReference type="AlphaFoldDB" id="A0A934W0W7"/>
<dbReference type="PANTHER" id="PTHR21716:SF61">
    <property type="entry name" value="BLR8064 PROTEIN"/>
    <property type="match status" value="1"/>
</dbReference>
<evidence type="ECO:0000256" key="3">
    <source>
        <dbReference type="ARBA" id="ARBA00022692"/>
    </source>
</evidence>
<dbReference type="Pfam" id="PF01594">
    <property type="entry name" value="AI-2E_transport"/>
    <property type="match status" value="1"/>
</dbReference>
<feature type="transmembrane region" description="Helical" evidence="6">
    <location>
        <begin position="263"/>
        <end position="290"/>
    </location>
</feature>
<evidence type="ECO:0000313" key="8">
    <source>
        <dbReference type="Proteomes" id="UP000640485"/>
    </source>
</evidence>
<evidence type="ECO:0000256" key="4">
    <source>
        <dbReference type="ARBA" id="ARBA00022989"/>
    </source>
</evidence>
<proteinExistence type="inferred from homology"/>
<accession>A0A934W0W7</accession>
<protein>
    <submittedName>
        <fullName evidence="7">AI-2E family transporter</fullName>
    </submittedName>
</protein>
<gene>
    <name evidence="7" type="ORF">JJJ17_15740</name>
</gene>